<dbReference type="Proteomes" id="UP000515947">
    <property type="component" value="Chromosome"/>
</dbReference>
<evidence type="ECO:0000313" key="3">
    <source>
        <dbReference type="Proteomes" id="UP000515947"/>
    </source>
</evidence>
<keyword evidence="1" id="KW-0812">Transmembrane</keyword>
<feature type="transmembrane region" description="Helical" evidence="1">
    <location>
        <begin position="729"/>
        <end position="751"/>
    </location>
</feature>
<keyword evidence="1" id="KW-0472">Membrane</keyword>
<name>A0A7G9RDE7_9ACTN</name>
<feature type="transmembrane region" description="Helical" evidence="1">
    <location>
        <begin position="667"/>
        <end position="684"/>
    </location>
</feature>
<dbReference type="AlphaFoldDB" id="A0A7G9RDE7"/>
<reference evidence="2 3" key="1">
    <citation type="submission" date="2020-08" db="EMBL/GenBank/DDBJ databases">
        <title>Genome sequence of Nocardioides mesophilus KACC 16243T.</title>
        <authorList>
            <person name="Hyun D.-W."/>
            <person name="Bae J.-W."/>
        </authorList>
    </citation>
    <scope>NUCLEOTIDE SEQUENCE [LARGE SCALE GENOMIC DNA]</scope>
    <source>
        <strain evidence="2 3">KACC 16243</strain>
    </source>
</reference>
<protein>
    <submittedName>
        <fullName evidence="2">Glycosyltransferase family 2 protein</fullName>
    </submittedName>
</protein>
<dbReference type="PANTHER" id="PTHR43685:SF3">
    <property type="entry name" value="SLR2126 PROTEIN"/>
    <property type="match status" value="1"/>
</dbReference>
<keyword evidence="2" id="KW-0808">Transferase</keyword>
<dbReference type="EMBL" id="CP060713">
    <property type="protein sequence ID" value="QNN53622.1"/>
    <property type="molecule type" value="Genomic_DNA"/>
</dbReference>
<evidence type="ECO:0000313" key="2">
    <source>
        <dbReference type="EMBL" id="QNN53622.1"/>
    </source>
</evidence>
<feature type="transmembrane region" description="Helical" evidence="1">
    <location>
        <begin position="494"/>
        <end position="515"/>
    </location>
</feature>
<dbReference type="InterPro" id="IPR029044">
    <property type="entry name" value="Nucleotide-diphossugar_trans"/>
</dbReference>
<keyword evidence="3" id="KW-1185">Reference proteome</keyword>
<keyword evidence="1" id="KW-1133">Transmembrane helix</keyword>
<dbReference type="Pfam" id="PF13641">
    <property type="entry name" value="Glyco_tranf_2_3"/>
    <property type="match status" value="1"/>
</dbReference>
<dbReference type="RefSeq" id="WP_187579463.1">
    <property type="nucleotide sequence ID" value="NZ_CP060713.1"/>
</dbReference>
<evidence type="ECO:0000256" key="1">
    <source>
        <dbReference type="SAM" id="Phobius"/>
    </source>
</evidence>
<feature type="transmembrane region" description="Helical" evidence="1">
    <location>
        <begin position="527"/>
        <end position="546"/>
    </location>
</feature>
<dbReference type="PANTHER" id="PTHR43685">
    <property type="entry name" value="GLYCOSYLTRANSFERASE"/>
    <property type="match status" value="1"/>
</dbReference>
<dbReference type="SUPFAM" id="SSF53448">
    <property type="entry name" value="Nucleotide-diphospho-sugar transferases"/>
    <property type="match status" value="1"/>
</dbReference>
<dbReference type="InterPro" id="IPR050834">
    <property type="entry name" value="Glycosyltransf_2"/>
</dbReference>
<feature type="transmembrane region" description="Helical" evidence="1">
    <location>
        <begin position="608"/>
        <end position="628"/>
    </location>
</feature>
<feature type="transmembrane region" description="Helical" evidence="1">
    <location>
        <begin position="691"/>
        <end position="709"/>
    </location>
</feature>
<proteinExistence type="predicted"/>
<dbReference type="GO" id="GO:0016740">
    <property type="term" value="F:transferase activity"/>
    <property type="evidence" value="ECO:0007669"/>
    <property type="project" value="UniProtKB-KW"/>
</dbReference>
<feature type="transmembrane region" description="Helical" evidence="1">
    <location>
        <begin position="936"/>
        <end position="954"/>
    </location>
</feature>
<feature type="transmembrane region" description="Helical" evidence="1">
    <location>
        <begin position="763"/>
        <end position="785"/>
    </location>
</feature>
<dbReference type="KEGG" id="nmes:H9L09_04140"/>
<organism evidence="2 3">
    <name type="scientific">Nocardioides mesophilus</name>
    <dbReference type="NCBI Taxonomy" id="433659"/>
    <lineage>
        <taxon>Bacteria</taxon>
        <taxon>Bacillati</taxon>
        <taxon>Actinomycetota</taxon>
        <taxon>Actinomycetes</taxon>
        <taxon>Propionibacteriales</taxon>
        <taxon>Nocardioidaceae</taxon>
        <taxon>Nocardioides</taxon>
    </lineage>
</organism>
<accession>A0A7G9RDE7</accession>
<dbReference type="Gene3D" id="3.90.550.10">
    <property type="entry name" value="Spore Coat Polysaccharide Biosynthesis Protein SpsA, Chain A"/>
    <property type="match status" value="1"/>
</dbReference>
<sequence>MRPKVSALLVSHDGAPWLPAVLDALQAQTSPPDRVIAVDTGSTDAGPELLADRLGPDAVHHLPADTGFGAAVTQALDRTAALDEAEWVWLLHDDSAPAPDALERLLEAATLEPGVDVLGPKLREWPSLRRLLEVGVTLSGTGRRETGLERGEYDQGQHDQRRQVLAVNTAGMLVRRSVLEQLGFDPHLPVLGADLDFGWRAARAGHRTLTVPEAIVFHVEAAARGRRVTPLTGRRVRRTERRAALHTMLTNCSAAALPFLVLRLLLGSVLRALGLLLLRAPREAFDELAAVAATYARPLRIWKGRRSRARAAVVSARDVRPLLAPPWLPYRHGLDVLTEAGTALARQAGDAATARRARLREDGTALEAAETGPVPAEAQNLPADTGLVARWVTNPVALALAGLLVLALWSARGRLGGGLLSGGALLPAPDSAFDWWATYLSAGHDLGTGSTAPAAPYLLPLAALGTVLLAKAWLVLDVLLLLAVPLAAAGGYRFLLRLTGSRAAALWGAMAYGLLPVLTGAVGQGRVGTVAAALLLPWLAHSALFLGPDETVDRRRRAAWRTTLWLALVSAFAPLAWLMAAVVTVLVLVLGMAGAIGPAAAWRRPATWLPVAVPVLVSPVLLLPWTVATWSHQGFASLLTEAGLSAPSLVDALGWTDIVFARPGGSAPWWLGIGVVLAAVAALVRTDRRRPVLAAWLVLVVALVTTAALSRVEVALASEPVAHPLWLGLPLLVAQAAAVTAAAVAGSGIAVRLSGASFGWRQPLGAAVVVLALLSPLAGVLWWTVSGTEGPLDRRPLQPAPPYMIDAAAQDPSRGVLVVRGSDTGGYTYLLLRDAGLRLGDESVLPPVDEQQPLTEVLGRLATAPEPEDVTELQGYGVGFVYAPAPADPELAGNLDSVSGLTRASAIAPGSRAWQLAEPAANAAPVTFEQSAARPWLLLVQGLALVAVAVLAAPTRRVTR</sequence>
<gene>
    <name evidence="2" type="ORF">H9L09_04140</name>
</gene>